<feature type="domain" description="HPt" evidence="3">
    <location>
        <begin position="15"/>
        <end position="114"/>
    </location>
</feature>
<accession>A0ABX0YC65</accession>
<evidence type="ECO:0000313" key="5">
    <source>
        <dbReference type="Proteomes" id="UP000746535"/>
    </source>
</evidence>
<gene>
    <name evidence="4" type="ORF">HBH25_08800</name>
</gene>
<evidence type="ECO:0000313" key="4">
    <source>
        <dbReference type="EMBL" id="NJP00961.1"/>
    </source>
</evidence>
<feature type="modified residue" description="Phosphohistidine" evidence="2">
    <location>
        <position position="54"/>
    </location>
</feature>
<dbReference type="Gene3D" id="1.20.120.160">
    <property type="entry name" value="HPT domain"/>
    <property type="match status" value="1"/>
</dbReference>
<dbReference type="PROSITE" id="PS50894">
    <property type="entry name" value="HPT"/>
    <property type="match status" value="1"/>
</dbReference>
<name>A0ABX0YC65_9PSED</name>
<dbReference type="InterPro" id="IPR008207">
    <property type="entry name" value="Sig_transdc_His_kin_Hpt_dom"/>
</dbReference>
<dbReference type="EMBL" id="JAAVJI010000004">
    <property type="protein sequence ID" value="NJP00961.1"/>
    <property type="molecule type" value="Genomic_DNA"/>
</dbReference>
<sequence length="114" mass="12440">MTLSHLDLAVLAALRDIMGEDYPMLVTTYLEDSQARLTRLLEAQDPKALRDSAHSFKGSSSNMGATALARLCCDLEQLPLAAPQAEVSALREQIHSEFMQVRAAFLAVLATEAH</sequence>
<dbReference type="Pfam" id="PF01627">
    <property type="entry name" value="Hpt"/>
    <property type="match status" value="1"/>
</dbReference>
<organism evidence="4 5">
    <name type="scientific">Pseudomonas quercus</name>
    <dbReference type="NCBI Taxonomy" id="2722792"/>
    <lineage>
        <taxon>Bacteria</taxon>
        <taxon>Pseudomonadati</taxon>
        <taxon>Pseudomonadota</taxon>
        <taxon>Gammaproteobacteria</taxon>
        <taxon>Pseudomonadales</taxon>
        <taxon>Pseudomonadaceae</taxon>
        <taxon>Pseudomonas</taxon>
    </lineage>
</organism>
<evidence type="ECO:0000256" key="2">
    <source>
        <dbReference type="PROSITE-ProRule" id="PRU00110"/>
    </source>
</evidence>
<dbReference type="SMART" id="SM00073">
    <property type="entry name" value="HPT"/>
    <property type="match status" value="1"/>
</dbReference>
<dbReference type="Proteomes" id="UP000746535">
    <property type="component" value="Unassembled WGS sequence"/>
</dbReference>
<dbReference type="SUPFAM" id="SSF47226">
    <property type="entry name" value="Histidine-containing phosphotransfer domain, HPT domain"/>
    <property type="match status" value="1"/>
</dbReference>
<keyword evidence="5" id="KW-1185">Reference proteome</keyword>
<dbReference type="RefSeq" id="WP_168083535.1">
    <property type="nucleotide sequence ID" value="NZ_JAAVJI010000004.1"/>
</dbReference>
<keyword evidence="2" id="KW-0597">Phosphoprotein</keyword>
<keyword evidence="1" id="KW-0902">Two-component regulatory system</keyword>
<comment type="caution">
    <text evidence="4">The sequence shown here is derived from an EMBL/GenBank/DDBJ whole genome shotgun (WGS) entry which is preliminary data.</text>
</comment>
<evidence type="ECO:0000259" key="3">
    <source>
        <dbReference type="PROSITE" id="PS50894"/>
    </source>
</evidence>
<proteinExistence type="predicted"/>
<reference evidence="4 5" key="1">
    <citation type="submission" date="2020-03" db="EMBL/GenBank/DDBJ databases">
        <authorList>
            <person name="Wang L."/>
            <person name="He N."/>
            <person name="Li Y."/>
            <person name="Fang Y."/>
            <person name="Zhang F."/>
        </authorList>
    </citation>
    <scope>NUCLEOTIDE SEQUENCE [LARGE SCALE GENOMIC DNA]</scope>
    <source>
        <strain evidence="5">hsmgli-8</strain>
    </source>
</reference>
<dbReference type="InterPro" id="IPR036641">
    <property type="entry name" value="HPT_dom_sf"/>
</dbReference>
<protein>
    <submittedName>
        <fullName evidence="4">Hpt domain-containing protein</fullName>
    </submittedName>
</protein>
<evidence type="ECO:0000256" key="1">
    <source>
        <dbReference type="ARBA" id="ARBA00023012"/>
    </source>
</evidence>